<dbReference type="GO" id="GO:0016887">
    <property type="term" value="F:ATP hydrolysis activity"/>
    <property type="evidence" value="ECO:0007669"/>
    <property type="project" value="InterPro"/>
</dbReference>
<dbReference type="EMBL" id="CAEZXA010000058">
    <property type="protein sequence ID" value="CAB4675361.1"/>
    <property type="molecule type" value="Genomic_DNA"/>
</dbReference>
<dbReference type="InterPro" id="IPR016300">
    <property type="entry name" value="ATPase_ArsA/GET3"/>
</dbReference>
<organism evidence="2">
    <name type="scientific">freshwater metagenome</name>
    <dbReference type="NCBI Taxonomy" id="449393"/>
    <lineage>
        <taxon>unclassified sequences</taxon>
        <taxon>metagenomes</taxon>
        <taxon>ecological metagenomes</taxon>
    </lineage>
</organism>
<dbReference type="CDD" id="cd02035">
    <property type="entry name" value="ArsA"/>
    <property type="match status" value="1"/>
</dbReference>
<accession>A0A6J6MM54</accession>
<feature type="domain" description="CobQ/CobB/MinD/ParA nucleotide binding" evidence="1">
    <location>
        <begin position="72"/>
        <end position="275"/>
    </location>
</feature>
<name>A0A6J6MM54_9ZZZZ</name>
<evidence type="ECO:0000313" key="2">
    <source>
        <dbReference type="EMBL" id="CAB4675361.1"/>
    </source>
</evidence>
<dbReference type="InterPro" id="IPR027417">
    <property type="entry name" value="P-loop_NTPase"/>
</dbReference>
<dbReference type="PANTHER" id="PTHR10803:SF3">
    <property type="entry name" value="ATPASE GET3"/>
    <property type="match status" value="1"/>
</dbReference>
<dbReference type="Gene3D" id="3.40.50.300">
    <property type="entry name" value="P-loop containing nucleotide triphosphate hydrolases"/>
    <property type="match status" value="1"/>
</dbReference>
<dbReference type="Pfam" id="PF01656">
    <property type="entry name" value="CbiA"/>
    <property type="match status" value="1"/>
</dbReference>
<reference evidence="2" key="1">
    <citation type="submission" date="2020-05" db="EMBL/GenBank/DDBJ databases">
        <authorList>
            <person name="Chiriac C."/>
            <person name="Salcher M."/>
            <person name="Ghai R."/>
            <person name="Kavagutti S V."/>
        </authorList>
    </citation>
    <scope>NUCLEOTIDE SEQUENCE</scope>
</reference>
<protein>
    <submittedName>
        <fullName evidence="2">Unannotated protein</fullName>
    </submittedName>
</protein>
<evidence type="ECO:0000259" key="1">
    <source>
        <dbReference type="Pfam" id="PF01656"/>
    </source>
</evidence>
<dbReference type="GO" id="GO:0005524">
    <property type="term" value="F:ATP binding"/>
    <property type="evidence" value="ECO:0007669"/>
    <property type="project" value="InterPro"/>
</dbReference>
<dbReference type="AlphaFoldDB" id="A0A6J6MM54"/>
<dbReference type="SUPFAM" id="SSF52540">
    <property type="entry name" value="P-loop containing nucleoside triphosphate hydrolases"/>
    <property type="match status" value="1"/>
</dbReference>
<dbReference type="InterPro" id="IPR002586">
    <property type="entry name" value="CobQ/CobB/MinD/ParA_Nub-bd_dom"/>
</dbReference>
<proteinExistence type="predicted"/>
<dbReference type="PANTHER" id="PTHR10803">
    <property type="entry name" value="ARSENICAL PUMP-DRIVING ATPASE ARSENITE-TRANSLOCATING ATPASE"/>
    <property type="match status" value="1"/>
</dbReference>
<gene>
    <name evidence="2" type="ORF">UFOPK2334_00793</name>
</gene>
<sequence length="341" mass="35868">MLSISPLTSTTSTGASVVALSAALAPWPDIKLSAGPAITSASPHMMRRFAPTLNGLSFVMELHPFFTAQRVLIVAGKGGVGKSTVAASLAQLSARSGLRTLLVTLDEPASGLAPHELLEQITVSPGRALADYLATKGLGLISRQLARSGIMELVATTAPGLDDLLVLGRIKAFEHERPTDVIIVDGPAAGHALDLVRAPVQLKRAIGSGPISQQADEVLTMLSDPARCKVMLVTTAAITPVTETCEAADELVEKAHIALAPIVVNKCNPDVPRVDEAILLPPIREAYQYLSLRAEAQSEAIGVLTDSLEQQQLHLTQHHSDGTALIDAIASDLEQAIRDLP</sequence>